<feature type="transmembrane region" description="Helical" evidence="8">
    <location>
        <begin position="153"/>
        <end position="178"/>
    </location>
</feature>
<dbReference type="Gene3D" id="1.10.3470.10">
    <property type="entry name" value="ABC transporter involved in vitamin B12 uptake, BtuC"/>
    <property type="match status" value="1"/>
</dbReference>
<comment type="similarity">
    <text evidence="2">Belongs to the binding-protein-dependent transport system permease family. FecCD subfamily.</text>
</comment>
<keyword evidence="10" id="KW-1185">Reference proteome</keyword>
<dbReference type="CDD" id="cd06550">
    <property type="entry name" value="TM_ABC_iron-siderophores_like"/>
    <property type="match status" value="1"/>
</dbReference>
<feature type="transmembrane region" description="Helical" evidence="8">
    <location>
        <begin position="12"/>
        <end position="31"/>
    </location>
</feature>
<dbReference type="RefSeq" id="WP_349230564.1">
    <property type="nucleotide sequence ID" value="NZ_JBBMFJ010000058.1"/>
</dbReference>
<keyword evidence="6 8" id="KW-1133">Transmembrane helix</keyword>
<feature type="transmembrane region" description="Helical" evidence="8">
    <location>
        <begin position="246"/>
        <end position="273"/>
    </location>
</feature>
<feature type="transmembrane region" description="Helical" evidence="8">
    <location>
        <begin position="198"/>
        <end position="220"/>
    </location>
</feature>
<comment type="subcellular location">
    <subcellularLocation>
        <location evidence="1">Cell membrane</location>
        <topology evidence="1">Multi-pass membrane protein</topology>
    </subcellularLocation>
</comment>
<keyword evidence="4" id="KW-1003">Cell membrane</keyword>
<keyword evidence="5 8" id="KW-0812">Transmembrane</keyword>
<dbReference type="InterPro" id="IPR037294">
    <property type="entry name" value="ABC_BtuC-like"/>
</dbReference>
<evidence type="ECO:0000313" key="9">
    <source>
        <dbReference type="EMBL" id="MEQ2564580.1"/>
    </source>
</evidence>
<name>A0ABV1HQH4_9FIRM</name>
<accession>A0ABV1HQH4</accession>
<sequence>MDRGILENNKRPAMFIMTIALIVLFLVLICVGRYPISPFRAFEIIGRSFIGKTDGMDVYESSVILSIRLPRILMGILVGAGLSVSGAIYQAVFGNPLVSPDILGVSSGAGFGAALAILLSCGMAATQVIALGCGLLAVVIVLNLSRIKRRSELFVLVLSGVIVKSMFDALVSFIKYIADPEDKLPTITMWLMGSLANVSYRDVLLCAAIEIPCLVVAMILRWKMNLLSLDQEEARSLGINVKKLRLAVILIATIMTAVTVSVCGIIGWIGLVIPHIARLLIGNDHRILIPASVLMGSIYLLLIDTAARAATAGEIPLSILTAMVGAPFFAMILRKTSGGRG</sequence>
<evidence type="ECO:0000256" key="5">
    <source>
        <dbReference type="ARBA" id="ARBA00022692"/>
    </source>
</evidence>
<proteinExistence type="inferred from homology"/>
<feature type="transmembrane region" description="Helical" evidence="8">
    <location>
        <begin position="315"/>
        <end position="333"/>
    </location>
</feature>
<dbReference type="Proteomes" id="UP001437460">
    <property type="component" value="Unassembled WGS sequence"/>
</dbReference>
<keyword evidence="7 8" id="KW-0472">Membrane</keyword>
<feature type="transmembrane region" description="Helical" evidence="8">
    <location>
        <begin position="72"/>
        <end position="93"/>
    </location>
</feature>
<comment type="caution">
    <text evidence="9">The sequence shown here is derived from an EMBL/GenBank/DDBJ whole genome shotgun (WGS) entry which is preliminary data.</text>
</comment>
<dbReference type="PANTHER" id="PTHR30472:SF70">
    <property type="entry name" value="MOLYBDATE IMPORT SYSTEM PERMEASE PROTEIN MOLB"/>
    <property type="match status" value="1"/>
</dbReference>
<evidence type="ECO:0000256" key="2">
    <source>
        <dbReference type="ARBA" id="ARBA00007935"/>
    </source>
</evidence>
<evidence type="ECO:0000256" key="7">
    <source>
        <dbReference type="ARBA" id="ARBA00023136"/>
    </source>
</evidence>
<feature type="transmembrane region" description="Helical" evidence="8">
    <location>
        <begin position="113"/>
        <end position="141"/>
    </location>
</feature>
<evidence type="ECO:0000256" key="8">
    <source>
        <dbReference type="SAM" id="Phobius"/>
    </source>
</evidence>
<evidence type="ECO:0000313" key="10">
    <source>
        <dbReference type="Proteomes" id="UP001437460"/>
    </source>
</evidence>
<protein>
    <submittedName>
        <fullName evidence="9">Iron ABC transporter permease</fullName>
    </submittedName>
</protein>
<evidence type="ECO:0000256" key="4">
    <source>
        <dbReference type="ARBA" id="ARBA00022475"/>
    </source>
</evidence>
<keyword evidence="3" id="KW-0813">Transport</keyword>
<dbReference type="InterPro" id="IPR000522">
    <property type="entry name" value="ABC_transptr_permease_BtuC"/>
</dbReference>
<feature type="transmembrane region" description="Helical" evidence="8">
    <location>
        <begin position="285"/>
        <end position="303"/>
    </location>
</feature>
<dbReference type="PANTHER" id="PTHR30472">
    <property type="entry name" value="FERRIC ENTEROBACTIN TRANSPORT SYSTEM PERMEASE PROTEIN"/>
    <property type="match status" value="1"/>
</dbReference>
<reference evidence="9 10" key="1">
    <citation type="submission" date="2024-03" db="EMBL/GenBank/DDBJ databases">
        <title>Human intestinal bacterial collection.</title>
        <authorList>
            <person name="Pauvert C."/>
            <person name="Hitch T.C.A."/>
            <person name="Clavel T."/>
        </authorList>
    </citation>
    <scope>NUCLEOTIDE SEQUENCE [LARGE SCALE GENOMIC DNA]</scope>
    <source>
        <strain evidence="9 10">CLA-AP-H27</strain>
    </source>
</reference>
<dbReference type="Pfam" id="PF01032">
    <property type="entry name" value="FecCD"/>
    <property type="match status" value="1"/>
</dbReference>
<gene>
    <name evidence="9" type="ORF">WMO41_15640</name>
</gene>
<dbReference type="EMBL" id="JBBMFJ010000058">
    <property type="protein sequence ID" value="MEQ2564580.1"/>
    <property type="molecule type" value="Genomic_DNA"/>
</dbReference>
<organism evidence="9 10">
    <name type="scientific">Ventrimonas faecis</name>
    <dbReference type="NCBI Taxonomy" id="3133170"/>
    <lineage>
        <taxon>Bacteria</taxon>
        <taxon>Bacillati</taxon>
        <taxon>Bacillota</taxon>
        <taxon>Clostridia</taxon>
        <taxon>Lachnospirales</taxon>
        <taxon>Lachnospiraceae</taxon>
        <taxon>Ventrimonas</taxon>
    </lineage>
</organism>
<dbReference type="SUPFAM" id="SSF81345">
    <property type="entry name" value="ABC transporter involved in vitamin B12 uptake, BtuC"/>
    <property type="match status" value="1"/>
</dbReference>
<evidence type="ECO:0000256" key="6">
    <source>
        <dbReference type="ARBA" id="ARBA00022989"/>
    </source>
</evidence>
<evidence type="ECO:0000256" key="1">
    <source>
        <dbReference type="ARBA" id="ARBA00004651"/>
    </source>
</evidence>
<evidence type="ECO:0000256" key="3">
    <source>
        <dbReference type="ARBA" id="ARBA00022448"/>
    </source>
</evidence>